<keyword evidence="3" id="KW-1185">Reference proteome</keyword>
<dbReference type="VEuPathDB" id="FungiDB:JI435_430760"/>
<feature type="region of interest" description="Disordered" evidence="1">
    <location>
        <begin position="81"/>
        <end position="106"/>
    </location>
</feature>
<organism evidence="2 3">
    <name type="scientific">Phaeosphaeria nodorum (strain SN15 / ATCC MYA-4574 / FGSC 10173)</name>
    <name type="common">Glume blotch fungus</name>
    <name type="synonym">Parastagonospora nodorum</name>
    <dbReference type="NCBI Taxonomy" id="321614"/>
    <lineage>
        <taxon>Eukaryota</taxon>
        <taxon>Fungi</taxon>
        <taxon>Dikarya</taxon>
        <taxon>Ascomycota</taxon>
        <taxon>Pezizomycotina</taxon>
        <taxon>Dothideomycetes</taxon>
        <taxon>Pleosporomycetidae</taxon>
        <taxon>Pleosporales</taxon>
        <taxon>Pleosporineae</taxon>
        <taxon>Phaeosphaeriaceae</taxon>
        <taxon>Parastagonospora</taxon>
    </lineage>
</organism>
<dbReference type="EMBL" id="CP069026">
    <property type="protein sequence ID" value="QRC94513.1"/>
    <property type="molecule type" value="Genomic_DNA"/>
</dbReference>
<gene>
    <name evidence="2" type="ORF">JI435_430760</name>
</gene>
<feature type="compositionally biased region" description="Basic and acidic residues" evidence="1">
    <location>
        <begin position="83"/>
        <end position="101"/>
    </location>
</feature>
<dbReference type="RefSeq" id="XP_001798077.1">
    <property type="nucleotide sequence ID" value="XM_001798025.1"/>
</dbReference>
<evidence type="ECO:0000256" key="1">
    <source>
        <dbReference type="SAM" id="MobiDB-lite"/>
    </source>
</evidence>
<sequence length="163" mass="18366">MPWLSLGTQDSYQSLHSTIYIGFYHQQNLQFLPISTALDVLAFTAATPVPAGNVRALPVVKRTAFVPDNLIANLHPDSSSTDLIEHEDKPALRKRETKDVKAPSSRNSKYTMANRQVVFQITKLTYNTMRVVAKHLLERSITVYVTNNSFNKLDVFSTQLDVD</sequence>
<proteinExistence type="predicted"/>
<protein>
    <submittedName>
        <fullName evidence="2">Uncharacterized protein</fullName>
    </submittedName>
</protein>
<name>A0A7U2HXP5_PHANO</name>
<accession>A0A7U2HXP5</accession>
<evidence type="ECO:0000313" key="3">
    <source>
        <dbReference type="Proteomes" id="UP000663193"/>
    </source>
</evidence>
<dbReference type="AlphaFoldDB" id="A0A7U2HXP5"/>
<evidence type="ECO:0000313" key="2">
    <source>
        <dbReference type="EMBL" id="QRC94513.1"/>
    </source>
</evidence>
<reference evidence="3" key="1">
    <citation type="journal article" date="2021" name="BMC Genomics">
        <title>Chromosome-level genome assembly and manually-curated proteome of model necrotroph Parastagonospora nodorum Sn15 reveals a genome-wide trove of candidate effector homologs, and redundancy of virulence-related functions within an accessory chromosome.</title>
        <authorList>
            <person name="Bertazzoni S."/>
            <person name="Jones D.A.B."/>
            <person name="Phan H.T."/>
            <person name="Tan K.-C."/>
            <person name="Hane J.K."/>
        </authorList>
    </citation>
    <scope>NUCLEOTIDE SEQUENCE [LARGE SCALE GENOMIC DNA]</scope>
    <source>
        <strain evidence="3">SN15 / ATCC MYA-4574 / FGSC 10173)</strain>
    </source>
</reference>
<dbReference type="KEGG" id="pno:SNOG_07746"/>
<dbReference type="Proteomes" id="UP000663193">
    <property type="component" value="Chromosome 4"/>
</dbReference>